<gene>
    <name evidence="1" type="ORF">J2W83_003130</name>
</gene>
<accession>A0ACC6K4V6</accession>
<organism evidence="1 2">
    <name type="scientific">Pseudomonas hunanensis</name>
    <dbReference type="NCBI Taxonomy" id="1247546"/>
    <lineage>
        <taxon>Bacteria</taxon>
        <taxon>Pseudomonadati</taxon>
        <taxon>Pseudomonadota</taxon>
        <taxon>Gammaproteobacteria</taxon>
        <taxon>Pseudomonadales</taxon>
        <taxon>Pseudomonadaceae</taxon>
        <taxon>Pseudomonas</taxon>
    </lineage>
</organism>
<evidence type="ECO:0000313" key="2">
    <source>
        <dbReference type="Proteomes" id="UP001259587"/>
    </source>
</evidence>
<keyword evidence="2" id="KW-1185">Reference proteome</keyword>
<dbReference type="Proteomes" id="UP001259587">
    <property type="component" value="Unassembled WGS sequence"/>
</dbReference>
<protein>
    <submittedName>
        <fullName evidence="1">Uncharacterized protein</fullName>
    </submittedName>
</protein>
<dbReference type="EMBL" id="JAVDTH010000018">
    <property type="protein sequence ID" value="MDR6713518.1"/>
    <property type="molecule type" value="Genomic_DNA"/>
</dbReference>
<evidence type="ECO:0000313" key="1">
    <source>
        <dbReference type="EMBL" id="MDR6713518.1"/>
    </source>
</evidence>
<name>A0ACC6K4V6_9PSED</name>
<sequence>MRIVSDETKISAPSARSSQAVAKEGQVPFATVLNESMQTPKAKNVERRDEIGNIMRYAQHTEGYAEGVMNSYMADFGGALIDITDPEAIRFSVSGELVTKEAMIYFQELNAIAKQGYAKINQEAQAREETTEGTFKRFLEFNSSLPERYKQMANILY</sequence>
<comment type="caution">
    <text evidence="1">The sequence shown here is derived from an EMBL/GenBank/DDBJ whole genome shotgun (WGS) entry which is preliminary data.</text>
</comment>
<reference evidence="1" key="1">
    <citation type="submission" date="2023-07" db="EMBL/GenBank/DDBJ databases">
        <title>Sorghum-associated microbial communities from plants grown in Nebraska, USA.</title>
        <authorList>
            <person name="Schachtman D."/>
        </authorList>
    </citation>
    <scope>NUCLEOTIDE SEQUENCE</scope>
    <source>
        <strain evidence="1">BE56</strain>
    </source>
</reference>
<proteinExistence type="predicted"/>